<organism evidence="10 11">
    <name type="scientific">Cryptococcus amylolentus CBS 6039</name>
    <dbReference type="NCBI Taxonomy" id="1295533"/>
    <lineage>
        <taxon>Eukaryota</taxon>
        <taxon>Fungi</taxon>
        <taxon>Dikarya</taxon>
        <taxon>Basidiomycota</taxon>
        <taxon>Agaricomycotina</taxon>
        <taxon>Tremellomycetes</taxon>
        <taxon>Tremellales</taxon>
        <taxon>Cryptococcaceae</taxon>
        <taxon>Cryptococcus</taxon>
    </lineage>
</organism>
<dbReference type="PANTHER" id="PTHR13247:SF0">
    <property type="entry name" value="MITOCHONDRIAL FISSION 1 PROTEIN"/>
    <property type="match status" value="1"/>
</dbReference>
<keyword evidence="8" id="KW-0472">Membrane</keyword>
<dbReference type="AlphaFoldDB" id="A0A1E3HPM3"/>
<gene>
    <name evidence="10" type="ORF">L202_03922</name>
</gene>
<proteinExistence type="inferred from homology"/>
<dbReference type="InterPro" id="IPR011990">
    <property type="entry name" value="TPR-like_helical_dom_sf"/>
</dbReference>
<keyword evidence="7" id="KW-0496">Mitochondrion</keyword>
<keyword evidence="5" id="KW-1000">Mitochondrion outer membrane</keyword>
<evidence type="ECO:0000313" key="11">
    <source>
        <dbReference type="Proteomes" id="UP000094065"/>
    </source>
</evidence>
<dbReference type="InterPro" id="IPR016543">
    <property type="entry name" value="Fis1"/>
</dbReference>
<evidence type="ECO:0000256" key="5">
    <source>
        <dbReference type="ARBA" id="ARBA00022787"/>
    </source>
</evidence>
<evidence type="ECO:0000313" key="10">
    <source>
        <dbReference type="EMBL" id="ODN78274.1"/>
    </source>
</evidence>
<dbReference type="InterPro" id="IPR028061">
    <property type="entry name" value="Fis1_TPR_C"/>
</dbReference>
<evidence type="ECO:0000256" key="7">
    <source>
        <dbReference type="ARBA" id="ARBA00023128"/>
    </source>
</evidence>
<feature type="region of interest" description="Disordered" evidence="9">
    <location>
        <begin position="139"/>
        <end position="166"/>
    </location>
</feature>
<evidence type="ECO:0000256" key="4">
    <source>
        <dbReference type="ARBA" id="ARBA00022692"/>
    </source>
</evidence>
<evidence type="ECO:0000256" key="6">
    <source>
        <dbReference type="ARBA" id="ARBA00022989"/>
    </source>
</evidence>
<dbReference type="PANTHER" id="PTHR13247">
    <property type="entry name" value="TETRATRICOPEPTIDE REPEAT PROTEIN 11 TPR REPEAT PROTEIN 11"/>
    <property type="match status" value="1"/>
</dbReference>
<dbReference type="InterPro" id="IPR033745">
    <property type="entry name" value="Fis1_cytosol"/>
</dbReference>
<evidence type="ECO:0000256" key="9">
    <source>
        <dbReference type="SAM" id="MobiDB-lite"/>
    </source>
</evidence>
<comment type="caution">
    <text evidence="10">The sequence shown here is derived from an EMBL/GenBank/DDBJ whole genome shotgun (WGS) entry which is preliminary data.</text>
</comment>
<evidence type="ECO:0000256" key="3">
    <source>
        <dbReference type="ARBA" id="ARBA00014314"/>
    </source>
</evidence>
<sequence>MPTDLPYAAEAETSLSPDELEVLRRQYYKEIEQGHVSVQSKFNYGWGLIKSGGNELQTEGIKLLQEIYSASPDHRRECTYYIAVGYYKLGNYAYARKFNNLLLSVEPDNMQAKSLGELIEGAVKRDGLIVSTPPSRERKLTSFRYRPHHRRRRPHRPRPRLCPAPQ</sequence>
<dbReference type="GO" id="GO:0016559">
    <property type="term" value="P:peroxisome fission"/>
    <property type="evidence" value="ECO:0007669"/>
    <property type="project" value="TreeGrafter"/>
</dbReference>
<keyword evidence="11" id="KW-1185">Reference proteome</keyword>
<keyword evidence="6" id="KW-1133">Transmembrane helix</keyword>
<evidence type="ECO:0000256" key="2">
    <source>
        <dbReference type="ARBA" id="ARBA00008937"/>
    </source>
</evidence>
<dbReference type="SUPFAM" id="SSF48452">
    <property type="entry name" value="TPR-like"/>
    <property type="match status" value="1"/>
</dbReference>
<dbReference type="Gene3D" id="1.25.40.10">
    <property type="entry name" value="Tetratricopeptide repeat domain"/>
    <property type="match status" value="1"/>
</dbReference>
<comment type="similarity">
    <text evidence="2">Belongs to the FIS1 family.</text>
</comment>
<dbReference type="GeneID" id="30155231"/>
<dbReference type="CDD" id="cd12212">
    <property type="entry name" value="Fis1"/>
    <property type="match status" value="1"/>
</dbReference>
<dbReference type="EMBL" id="AWGJ01000006">
    <property type="protein sequence ID" value="ODN78274.1"/>
    <property type="molecule type" value="Genomic_DNA"/>
</dbReference>
<dbReference type="RefSeq" id="XP_018993320.1">
    <property type="nucleotide sequence ID" value="XM_019137884.1"/>
</dbReference>
<dbReference type="STRING" id="1295533.A0A1E3HPM3"/>
<dbReference type="OrthoDB" id="421154at2759"/>
<keyword evidence="4" id="KW-0812">Transmembrane</keyword>
<dbReference type="GO" id="GO:0005778">
    <property type="term" value="C:peroxisomal membrane"/>
    <property type="evidence" value="ECO:0007669"/>
    <property type="project" value="TreeGrafter"/>
</dbReference>
<accession>A0A1E3HPM3</accession>
<feature type="compositionally biased region" description="Basic residues" evidence="9">
    <location>
        <begin position="145"/>
        <end position="159"/>
    </location>
</feature>
<dbReference type="Pfam" id="PF14852">
    <property type="entry name" value="Fis1_TPR_N"/>
    <property type="match status" value="1"/>
</dbReference>
<name>A0A1E3HPM3_9TREE</name>
<evidence type="ECO:0000256" key="8">
    <source>
        <dbReference type="ARBA" id="ARBA00023136"/>
    </source>
</evidence>
<comment type="subcellular location">
    <subcellularLocation>
        <location evidence="1">Mitochondrion outer membrane</location>
        <topology evidence="1">Single-pass membrane protein</topology>
    </subcellularLocation>
</comment>
<dbReference type="Proteomes" id="UP000094065">
    <property type="component" value="Unassembled WGS sequence"/>
</dbReference>
<dbReference type="GO" id="GO:0005741">
    <property type="term" value="C:mitochondrial outer membrane"/>
    <property type="evidence" value="ECO:0007669"/>
    <property type="project" value="UniProtKB-SubCell"/>
</dbReference>
<protein>
    <recommendedName>
        <fullName evidence="3">Mitochondrial fission 1 protein</fullName>
    </recommendedName>
</protein>
<reference evidence="10 11" key="1">
    <citation type="submission" date="2016-06" db="EMBL/GenBank/DDBJ databases">
        <title>Evolution of pathogenesis and genome organization in the Tremellales.</title>
        <authorList>
            <person name="Cuomo C."/>
            <person name="Litvintseva A."/>
            <person name="Heitman J."/>
            <person name="Chen Y."/>
            <person name="Sun S."/>
            <person name="Springer D."/>
            <person name="Dromer F."/>
            <person name="Young S."/>
            <person name="Zeng Q."/>
            <person name="Chapman S."/>
            <person name="Gujja S."/>
            <person name="Saif S."/>
            <person name="Birren B."/>
        </authorList>
    </citation>
    <scope>NUCLEOTIDE SEQUENCE [LARGE SCALE GENOMIC DNA]</scope>
    <source>
        <strain evidence="10 11">CBS 6039</strain>
    </source>
</reference>
<evidence type="ECO:0000256" key="1">
    <source>
        <dbReference type="ARBA" id="ARBA00004572"/>
    </source>
</evidence>
<dbReference type="Pfam" id="PF14853">
    <property type="entry name" value="Fis1_TPR_C"/>
    <property type="match status" value="1"/>
</dbReference>
<dbReference type="GO" id="GO:0000266">
    <property type="term" value="P:mitochondrial fission"/>
    <property type="evidence" value="ECO:0007669"/>
    <property type="project" value="InterPro"/>
</dbReference>
<dbReference type="GO" id="GO:0000422">
    <property type="term" value="P:autophagy of mitochondrion"/>
    <property type="evidence" value="ECO:0007669"/>
    <property type="project" value="TreeGrafter"/>
</dbReference>
<dbReference type="InterPro" id="IPR028058">
    <property type="entry name" value="Fis1_TPR_N"/>
</dbReference>